<evidence type="ECO:0000256" key="1">
    <source>
        <dbReference type="ARBA" id="ARBA00004430"/>
    </source>
</evidence>
<dbReference type="Pfam" id="PF12018">
    <property type="entry name" value="FAP206"/>
    <property type="match status" value="1"/>
</dbReference>
<gene>
    <name evidence="10" type="ORF">TGDOM2_230200</name>
</gene>
<evidence type="ECO:0000313" key="11">
    <source>
        <dbReference type="Proteomes" id="UP000028837"/>
    </source>
</evidence>
<comment type="subcellular location">
    <subcellularLocation>
        <location evidence="1">Cytoplasm</location>
        <location evidence="1">Cytoskeleton</location>
        <location evidence="1">Cilium axoneme</location>
    </subcellularLocation>
</comment>
<organism evidence="10 11">
    <name type="scientific">Toxoplasma gondii GAB2-2007-GAL-DOM2</name>
    <dbReference type="NCBI Taxonomy" id="1130820"/>
    <lineage>
        <taxon>Eukaryota</taxon>
        <taxon>Sar</taxon>
        <taxon>Alveolata</taxon>
        <taxon>Apicomplexa</taxon>
        <taxon>Conoidasida</taxon>
        <taxon>Coccidia</taxon>
        <taxon>Eucoccidiorida</taxon>
        <taxon>Eimeriorina</taxon>
        <taxon>Sarcocystidae</taxon>
        <taxon>Toxoplasma</taxon>
    </lineage>
</organism>
<dbReference type="GO" id="GO:0030030">
    <property type="term" value="P:cell projection organization"/>
    <property type="evidence" value="ECO:0007669"/>
    <property type="project" value="UniProtKB-KW"/>
</dbReference>
<dbReference type="OrthoDB" id="329499at2759"/>
<evidence type="ECO:0000256" key="3">
    <source>
        <dbReference type="ARBA" id="ARBA00021602"/>
    </source>
</evidence>
<dbReference type="GO" id="GO:0003356">
    <property type="term" value="P:regulation of cilium beat frequency"/>
    <property type="evidence" value="ECO:0007669"/>
    <property type="project" value="TreeGrafter"/>
</dbReference>
<evidence type="ECO:0000256" key="7">
    <source>
        <dbReference type="ARBA" id="ARBA00023212"/>
    </source>
</evidence>
<comment type="similarity">
    <text evidence="2">Belongs to the CFAP206 family.</text>
</comment>
<accession>A0A086KUZ6</accession>
<evidence type="ECO:0000256" key="2">
    <source>
        <dbReference type="ARBA" id="ARBA00010500"/>
    </source>
</evidence>
<comment type="caution">
    <text evidence="10">The sequence shown here is derived from an EMBL/GenBank/DDBJ whole genome shotgun (WGS) entry which is preliminary data.</text>
</comment>
<keyword evidence="6" id="KW-0969">Cilium</keyword>
<dbReference type="GO" id="GO:0005930">
    <property type="term" value="C:axoneme"/>
    <property type="evidence" value="ECO:0007669"/>
    <property type="project" value="UniProtKB-SubCell"/>
</dbReference>
<evidence type="ECO:0000256" key="9">
    <source>
        <dbReference type="SAM" id="MobiDB-lite"/>
    </source>
</evidence>
<dbReference type="VEuPathDB" id="ToxoDB:TGDOM2_230200"/>
<evidence type="ECO:0000256" key="4">
    <source>
        <dbReference type="ARBA" id="ARBA00022490"/>
    </source>
</evidence>
<name>A0A086KUZ6_TOXGO</name>
<dbReference type="Proteomes" id="UP000028837">
    <property type="component" value="Unassembled WGS sequence"/>
</dbReference>
<reference evidence="10 11" key="1">
    <citation type="submission" date="2014-02" db="EMBL/GenBank/DDBJ databases">
        <authorList>
            <person name="Sibley D."/>
            <person name="Venepally P."/>
            <person name="Karamycheva S."/>
            <person name="Hadjithomas M."/>
            <person name="Khan A."/>
            <person name="Brunk B."/>
            <person name="Roos D."/>
            <person name="Caler E."/>
            <person name="Lorenzi H."/>
        </authorList>
    </citation>
    <scope>NUCLEOTIDE SEQUENCE [LARGE SCALE GENOMIC DNA]</scope>
    <source>
        <strain evidence="10 11">GAB2-2007-GAL-DOM2</strain>
    </source>
</reference>
<dbReference type="PANTHER" id="PTHR21442:SF0">
    <property type="entry name" value="CILIA- AND FLAGELLA-ASSOCIATED PROTEIN 206"/>
    <property type="match status" value="1"/>
</dbReference>
<keyword evidence="4" id="KW-0963">Cytoplasm</keyword>
<sequence length="577" mass="65059">MACLKLQAIHEARLFEEERRLQGQDSGIAKDIADEIVSFSHTVLKDVRRLEALYEKVIQFCFTRYVGAPWVKEGDDSMALKDTRAALESAFPISGLRSLFGLTPRERFRHLEELSCIVLGIRIFNSLVGSGTALCLPDPKNLLTLHSPDLPLSIEQEIEEGEKQIQELVKILLHSPVLLAKAGSETAEQDLALISAQHIYMTQLNAYRRALLTAFLHTRHHLKEAVSECSSEIVGVGEQLNSQPYTSRDDVFPKFSRIAVSYRKAFQENEKLCSLNCLVAFLASLAGEHTLDVASNVESACRRVHGIFASVGQGDQEECRGVRSAENAEKERDDSEVERPDGEPPREFDGKFELGGNCAWCLAKYAALVPADRSIAAISYGGDAYAFSTLRGAKEFAQHPDRLLSDIRQQIRRQPALIHLLNLDRLYPRSSLRNILKLQRNIATRLKQETPRFGKDTATADQLFLSLHEPRNADAAVMTPVHFETLERDTSYHWNEWELRRRALKIADILNRTTRSSQTKSSHCRMEQETQVYPLKEKEQNTMKSKGTSAIRTKKYITGLRGKTNTKAETVKVELDL</sequence>
<proteinExistence type="inferred from homology"/>
<dbReference type="GO" id="GO:0036064">
    <property type="term" value="C:ciliary basal body"/>
    <property type="evidence" value="ECO:0007669"/>
    <property type="project" value="TreeGrafter"/>
</dbReference>
<keyword evidence="5" id="KW-0970">Cilium biogenesis/degradation</keyword>
<evidence type="ECO:0000256" key="6">
    <source>
        <dbReference type="ARBA" id="ARBA00023069"/>
    </source>
</evidence>
<evidence type="ECO:0000256" key="8">
    <source>
        <dbReference type="ARBA" id="ARBA00023273"/>
    </source>
</evidence>
<dbReference type="InterPro" id="IPR021897">
    <property type="entry name" value="FAP206"/>
</dbReference>
<dbReference type="EMBL" id="AHZU02000123">
    <property type="protein sequence ID" value="KFG48214.1"/>
    <property type="molecule type" value="Genomic_DNA"/>
</dbReference>
<feature type="region of interest" description="Disordered" evidence="9">
    <location>
        <begin position="319"/>
        <end position="348"/>
    </location>
</feature>
<keyword evidence="7" id="KW-0206">Cytoskeleton</keyword>
<protein>
    <recommendedName>
        <fullName evidence="3">Cilia- and flagella-associated protein 206</fullName>
    </recommendedName>
</protein>
<evidence type="ECO:0000256" key="5">
    <source>
        <dbReference type="ARBA" id="ARBA00022794"/>
    </source>
</evidence>
<dbReference type="AlphaFoldDB" id="A0A086KUZ6"/>
<dbReference type="PANTHER" id="PTHR21442">
    <property type="entry name" value="CILIA- AND FLAGELLA-ASSOCIATED PROTEIN 206"/>
    <property type="match status" value="1"/>
</dbReference>
<evidence type="ECO:0000313" key="10">
    <source>
        <dbReference type="EMBL" id="KFG48214.1"/>
    </source>
</evidence>
<keyword evidence="8" id="KW-0966">Cell projection</keyword>